<keyword evidence="3" id="KW-1185">Reference proteome</keyword>
<comment type="caution">
    <text evidence="2">The sequence shown here is derived from an EMBL/GenBank/DDBJ whole genome shotgun (WGS) entry which is preliminary data.</text>
</comment>
<organism evidence="2 3">
    <name type="scientific">Actinoplanes digitatis</name>
    <dbReference type="NCBI Taxonomy" id="1868"/>
    <lineage>
        <taxon>Bacteria</taxon>
        <taxon>Bacillati</taxon>
        <taxon>Actinomycetota</taxon>
        <taxon>Actinomycetes</taxon>
        <taxon>Micromonosporales</taxon>
        <taxon>Micromonosporaceae</taxon>
        <taxon>Actinoplanes</taxon>
    </lineage>
</organism>
<proteinExistence type="predicted"/>
<keyword evidence="1" id="KW-0472">Membrane</keyword>
<protein>
    <submittedName>
        <fullName evidence="2">Uncharacterized protein</fullName>
    </submittedName>
</protein>
<evidence type="ECO:0000313" key="2">
    <source>
        <dbReference type="EMBL" id="MBB4764206.1"/>
    </source>
</evidence>
<keyword evidence="1" id="KW-0812">Transmembrane</keyword>
<dbReference type="AlphaFoldDB" id="A0A7W7I0Q5"/>
<dbReference type="Proteomes" id="UP000578112">
    <property type="component" value="Unassembled WGS sequence"/>
</dbReference>
<keyword evidence="1" id="KW-1133">Transmembrane helix</keyword>
<dbReference type="EMBL" id="JACHNH010000001">
    <property type="protein sequence ID" value="MBB4764206.1"/>
    <property type="molecule type" value="Genomic_DNA"/>
</dbReference>
<name>A0A7W7I0Q5_9ACTN</name>
<evidence type="ECO:0000256" key="1">
    <source>
        <dbReference type="SAM" id="Phobius"/>
    </source>
</evidence>
<feature type="transmembrane region" description="Helical" evidence="1">
    <location>
        <begin position="34"/>
        <end position="58"/>
    </location>
</feature>
<sequence>MIALPVVLLAALVGVLLAAADSPHVQDKARIERLSTLLLVAGAVTMAGGGAFVVHGWLAG</sequence>
<gene>
    <name evidence="2" type="ORF">BJ971_004762</name>
</gene>
<accession>A0A7W7I0Q5</accession>
<dbReference type="RefSeq" id="WP_184995418.1">
    <property type="nucleotide sequence ID" value="NZ_BOMK01000075.1"/>
</dbReference>
<reference evidence="2 3" key="1">
    <citation type="submission" date="2020-08" db="EMBL/GenBank/DDBJ databases">
        <title>Sequencing the genomes of 1000 actinobacteria strains.</title>
        <authorList>
            <person name="Klenk H.-P."/>
        </authorList>
    </citation>
    <scope>NUCLEOTIDE SEQUENCE [LARGE SCALE GENOMIC DNA]</scope>
    <source>
        <strain evidence="2 3">DSM 43149</strain>
    </source>
</reference>
<evidence type="ECO:0000313" key="3">
    <source>
        <dbReference type="Proteomes" id="UP000578112"/>
    </source>
</evidence>